<reference evidence="2 3" key="1">
    <citation type="submission" date="2016-01" db="EMBL/GenBank/DDBJ databases">
        <title>Genome Sequences of Twelve Sporeforming Bacillus Species Isolated from Foods.</title>
        <authorList>
            <person name="Berendsen E.M."/>
            <person name="Wells-Bennik M.H."/>
            <person name="Krawcyk A.O."/>
            <person name="De Jong A."/>
            <person name="Holsappel S."/>
            <person name="Eijlander R.T."/>
            <person name="Kuipers O.P."/>
        </authorList>
    </citation>
    <scope>NUCLEOTIDE SEQUENCE [LARGE SCALE GENOMIC DNA]</scope>
    <source>
        <strain evidence="2 3">B4099</strain>
    </source>
</reference>
<gene>
    <name evidence="2" type="ORF">B4099_2794</name>
</gene>
<evidence type="ECO:0000256" key="1">
    <source>
        <dbReference type="SAM" id="Phobius"/>
    </source>
</evidence>
<feature type="transmembrane region" description="Helical" evidence="1">
    <location>
        <begin position="12"/>
        <end position="32"/>
    </location>
</feature>
<accession>A0A150KLG3</accession>
<dbReference type="Proteomes" id="UP000075304">
    <property type="component" value="Unassembled WGS sequence"/>
</dbReference>
<comment type="caution">
    <text evidence="2">The sequence shown here is derived from an EMBL/GenBank/DDBJ whole genome shotgun (WGS) entry which is preliminary data.</text>
</comment>
<name>A0A150KLG3_HEYCO</name>
<dbReference type="AlphaFoldDB" id="A0A150KLG3"/>
<evidence type="ECO:0000313" key="3">
    <source>
        <dbReference type="Proteomes" id="UP000075304"/>
    </source>
</evidence>
<dbReference type="EMBL" id="LQYI01000002">
    <property type="protein sequence ID" value="KYC73833.1"/>
    <property type="molecule type" value="Genomic_DNA"/>
</dbReference>
<keyword evidence="1" id="KW-1133">Transmembrane helix</keyword>
<evidence type="ECO:0000313" key="2">
    <source>
        <dbReference type="EMBL" id="KYC73833.1"/>
    </source>
</evidence>
<organism evidence="2 3">
    <name type="scientific">Heyndrickxia coagulans</name>
    <name type="common">Weizmannia coagulans</name>
    <dbReference type="NCBI Taxonomy" id="1398"/>
    <lineage>
        <taxon>Bacteria</taxon>
        <taxon>Bacillati</taxon>
        <taxon>Bacillota</taxon>
        <taxon>Bacilli</taxon>
        <taxon>Bacillales</taxon>
        <taxon>Bacillaceae</taxon>
        <taxon>Heyndrickxia</taxon>
    </lineage>
</organism>
<keyword evidence="1" id="KW-0812">Transmembrane</keyword>
<sequence>MGASRKRIHEFALKMPFIVIFVSLSSIFLKFFQYSSFAICFCIKKEFLSKACLFSSDFTATGTTSPYNAETGGKSSLYFCVYLKNAFKSGFILYII</sequence>
<protein>
    <submittedName>
        <fullName evidence="2">Uncharacterized protein</fullName>
    </submittedName>
</protein>
<keyword evidence="1" id="KW-0472">Membrane</keyword>
<proteinExistence type="predicted"/>
<dbReference type="PATRIC" id="fig|1398.25.peg.1325"/>